<dbReference type="CDD" id="cd11294">
    <property type="entry name" value="E_set_Esterase_like_N"/>
    <property type="match status" value="1"/>
</dbReference>
<dbReference type="SUPFAM" id="SSF81296">
    <property type="entry name" value="E set domains"/>
    <property type="match status" value="1"/>
</dbReference>
<dbReference type="AlphaFoldDB" id="A0AAE3SNH2"/>
<organism evidence="2 3">
    <name type="scientific">Lentiprolixibacter aurantiacus</name>
    <dbReference type="NCBI Taxonomy" id="2993939"/>
    <lineage>
        <taxon>Bacteria</taxon>
        <taxon>Pseudomonadati</taxon>
        <taxon>Bacteroidota</taxon>
        <taxon>Flavobacteriia</taxon>
        <taxon>Flavobacteriales</taxon>
        <taxon>Flavobacteriaceae</taxon>
        <taxon>Lentiprolixibacter</taxon>
    </lineage>
</organism>
<dbReference type="EMBL" id="JAPFQP010000002">
    <property type="protein sequence ID" value="MCX2719772.1"/>
    <property type="molecule type" value="Genomic_DNA"/>
</dbReference>
<comment type="caution">
    <text evidence="2">The sequence shown here is derived from an EMBL/GenBank/DDBJ whole genome shotgun (WGS) entry which is preliminary data.</text>
</comment>
<evidence type="ECO:0000313" key="2">
    <source>
        <dbReference type="EMBL" id="MCX2719772.1"/>
    </source>
</evidence>
<dbReference type="PANTHER" id="PTHR48098:SF1">
    <property type="entry name" value="DIACYLGLYCEROL ACYLTRANSFERASE_MYCOLYLTRANSFERASE AG85A"/>
    <property type="match status" value="1"/>
</dbReference>
<keyword evidence="1" id="KW-0732">Signal</keyword>
<dbReference type="InterPro" id="IPR029058">
    <property type="entry name" value="AB_hydrolase_fold"/>
</dbReference>
<gene>
    <name evidence="2" type="ORF">OO016_09165</name>
</gene>
<dbReference type="InterPro" id="IPR013783">
    <property type="entry name" value="Ig-like_fold"/>
</dbReference>
<name>A0AAE3SNH2_9FLAO</name>
<dbReference type="InterPro" id="IPR000801">
    <property type="entry name" value="Esterase-like"/>
</dbReference>
<evidence type="ECO:0000256" key="1">
    <source>
        <dbReference type="SAM" id="SignalP"/>
    </source>
</evidence>
<evidence type="ECO:0000313" key="3">
    <source>
        <dbReference type="Proteomes" id="UP001207116"/>
    </source>
</evidence>
<feature type="signal peptide" evidence="1">
    <location>
        <begin position="1"/>
        <end position="19"/>
    </location>
</feature>
<dbReference type="RefSeq" id="WP_266012778.1">
    <property type="nucleotide sequence ID" value="NZ_JAPFQP010000002.1"/>
</dbReference>
<dbReference type="GO" id="GO:0016787">
    <property type="term" value="F:hydrolase activity"/>
    <property type="evidence" value="ECO:0007669"/>
    <property type="project" value="UniProtKB-KW"/>
</dbReference>
<dbReference type="GO" id="GO:0016747">
    <property type="term" value="F:acyltransferase activity, transferring groups other than amino-acyl groups"/>
    <property type="evidence" value="ECO:0007669"/>
    <property type="project" value="TreeGrafter"/>
</dbReference>
<sequence>MKRIEILTALFLLSTVVTAQQDIFTRRGLSSPEIHEDGTVTFRVQVPKASEIAISGSWMAAEGLAPGVAMMEKENDSVWSFTTDPLKAEMYRYNLFVNGVRTLDPANAHAIRDVANLSNVFIVGDGQADLYRVNKVPHGTVTFRWYPSPTVDKTRRMAIYTPPGYENNQEDYPVLYLHHGIGGDEEAWLGSGRAAQIMDNLIARRLARPMIVVMPNGNVFQEASPGNGSRGFVQPTFMLPNTMDGKFEESFGDIQAFVESNYRTIAKKEGRAIAGLSMGGFHTANISLNYPNTFDYVGLFSSALGVRPMGDSTSEMYKNKDQKLKQQMENGYKLYWMAIGDGDMEMLLKGNASFRKKMDGMGMNYEYLETGGGHTWDNWRSYLSIFTQKIFN</sequence>
<dbReference type="Gene3D" id="3.40.50.1820">
    <property type="entry name" value="alpha/beta hydrolase"/>
    <property type="match status" value="1"/>
</dbReference>
<dbReference type="InterPro" id="IPR014756">
    <property type="entry name" value="Ig_E-set"/>
</dbReference>
<keyword evidence="2" id="KW-0378">Hydrolase</keyword>
<proteinExistence type="predicted"/>
<reference evidence="2" key="1">
    <citation type="submission" date="2022-11" db="EMBL/GenBank/DDBJ databases">
        <title>The characterization of three novel Bacteroidetes species and genomic analysis of their roles in tidal elemental geochemical cycles.</title>
        <authorList>
            <person name="Ma K.-J."/>
        </authorList>
    </citation>
    <scope>NUCLEOTIDE SEQUENCE</scope>
    <source>
        <strain evidence="2">M415</strain>
    </source>
</reference>
<dbReference type="Pfam" id="PF00756">
    <property type="entry name" value="Esterase"/>
    <property type="match status" value="1"/>
</dbReference>
<protein>
    <submittedName>
        <fullName evidence="2">Alpha/beta hydrolase-fold protein</fullName>
    </submittedName>
</protein>
<dbReference type="SUPFAM" id="SSF53474">
    <property type="entry name" value="alpha/beta-Hydrolases"/>
    <property type="match status" value="1"/>
</dbReference>
<dbReference type="Gene3D" id="2.60.40.10">
    <property type="entry name" value="Immunoglobulins"/>
    <property type="match status" value="1"/>
</dbReference>
<dbReference type="InterPro" id="IPR050583">
    <property type="entry name" value="Mycobacterial_A85_antigen"/>
</dbReference>
<feature type="chain" id="PRO_5042186655" evidence="1">
    <location>
        <begin position="20"/>
        <end position="392"/>
    </location>
</feature>
<keyword evidence="3" id="KW-1185">Reference proteome</keyword>
<dbReference type="Proteomes" id="UP001207116">
    <property type="component" value="Unassembled WGS sequence"/>
</dbReference>
<dbReference type="PANTHER" id="PTHR48098">
    <property type="entry name" value="ENTEROCHELIN ESTERASE-RELATED"/>
    <property type="match status" value="1"/>
</dbReference>
<accession>A0AAE3SNH2</accession>